<dbReference type="EMBL" id="BTSY01000005">
    <property type="protein sequence ID" value="GMT30525.1"/>
    <property type="molecule type" value="Genomic_DNA"/>
</dbReference>
<reference evidence="5" key="1">
    <citation type="submission" date="2023-10" db="EMBL/GenBank/DDBJ databases">
        <title>Genome assembly of Pristionchus species.</title>
        <authorList>
            <person name="Yoshida K."/>
            <person name="Sommer R.J."/>
        </authorList>
    </citation>
    <scope>NUCLEOTIDE SEQUENCE</scope>
    <source>
        <strain evidence="5">RS5133</strain>
    </source>
</reference>
<dbReference type="PANTHER" id="PTHR46011">
    <property type="entry name" value="NUCLEAR HORMONE RECEPTOR FAMILY MEMBER NHR-86-RELATED"/>
    <property type="match status" value="1"/>
</dbReference>
<keyword evidence="2" id="KW-0804">Transcription</keyword>
<dbReference type="InterPro" id="IPR035500">
    <property type="entry name" value="NHR-like_dom_sf"/>
</dbReference>
<gene>
    <name evidence="5" type="ORF">PFISCL1PPCAC_21822</name>
    <name evidence="6" type="ORF">PFISCL1PPCAC_29098</name>
</gene>
<dbReference type="SUPFAM" id="SSF48508">
    <property type="entry name" value="Nuclear receptor ligand-binding domain"/>
    <property type="match status" value="1"/>
</dbReference>
<keyword evidence="1" id="KW-0805">Transcription regulation</keyword>
<feature type="domain" description="NR LBD" evidence="4">
    <location>
        <begin position="57"/>
        <end position="162"/>
    </location>
</feature>
<protein>
    <recommendedName>
        <fullName evidence="4">NR LBD domain-containing protein</fullName>
    </recommendedName>
</protein>
<dbReference type="EMBL" id="BTSY01000274">
    <property type="protein sequence ID" value="GMT37801.1"/>
    <property type="molecule type" value="Genomic_DNA"/>
</dbReference>
<organism evidence="5 7">
    <name type="scientific">Pristionchus fissidentatus</name>
    <dbReference type="NCBI Taxonomy" id="1538716"/>
    <lineage>
        <taxon>Eukaryota</taxon>
        <taxon>Metazoa</taxon>
        <taxon>Ecdysozoa</taxon>
        <taxon>Nematoda</taxon>
        <taxon>Chromadorea</taxon>
        <taxon>Rhabditida</taxon>
        <taxon>Rhabditina</taxon>
        <taxon>Diplogasteromorpha</taxon>
        <taxon>Diplogasteroidea</taxon>
        <taxon>Neodiplogasteridae</taxon>
        <taxon>Pristionchus</taxon>
    </lineage>
</organism>
<keyword evidence="3" id="KW-0675">Receptor</keyword>
<dbReference type="Pfam" id="PF00104">
    <property type="entry name" value="Hormone_recep"/>
    <property type="match status" value="1"/>
</dbReference>
<sequence length="166" mass="19792">FRILCETRLMGELSARDRPPHPLEMNDSDFIPIPITPRGFHHCNRLFLSALLQFGSRAFPEFAQLCKEDKWTIATHFFCRFRMFEHEYRADKRFPDDPGRSFSGYTMYVDAEIVRNFYPDDAANRELGLCVQRNIRPNRAHFRRLRLHQEEFLAVATIMFWDVECL</sequence>
<evidence type="ECO:0000313" key="5">
    <source>
        <dbReference type="EMBL" id="GMT30525.1"/>
    </source>
</evidence>
<comment type="caution">
    <text evidence="5">The sequence shown here is derived from an EMBL/GenBank/DDBJ whole genome shotgun (WGS) entry which is preliminary data.</text>
</comment>
<dbReference type="Gene3D" id="1.10.565.10">
    <property type="entry name" value="Retinoid X Receptor"/>
    <property type="match status" value="1"/>
</dbReference>
<evidence type="ECO:0000256" key="3">
    <source>
        <dbReference type="ARBA" id="ARBA00023170"/>
    </source>
</evidence>
<dbReference type="AlphaFoldDB" id="A0AAV5WJ06"/>
<feature type="non-terminal residue" evidence="5">
    <location>
        <position position="1"/>
    </location>
</feature>
<dbReference type="GO" id="GO:0005634">
    <property type="term" value="C:nucleus"/>
    <property type="evidence" value="ECO:0007669"/>
    <property type="project" value="TreeGrafter"/>
</dbReference>
<accession>A0AAV5WJ06</accession>
<dbReference type="Proteomes" id="UP001432322">
    <property type="component" value="Unassembled WGS sequence"/>
</dbReference>
<evidence type="ECO:0000313" key="7">
    <source>
        <dbReference type="Proteomes" id="UP001432322"/>
    </source>
</evidence>
<dbReference type="GO" id="GO:0003700">
    <property type="term" value="F:DNA-binding transcription factor activity"/>
    <property type="evidence" value="ECO:0007669"/>
    <property type="project" value="TreeGrafter"/>
</dbReference>
<dbReference type="PANTHER" id="PTHR46011:SF6">
    <property type="entry name" value="HIGH ZINC ACTIVATED NUCLEAR RECEPTOR PROTEIN"/>
    <property type="match status" value="1"/>
</dbReference>
<evidence type="ECO:0000313" key="6">
    <source>
        <dbReference type="EMBL" id="GMT37801.1"/>
    </source>
</evidence>
<keyword evidence="7" id="KW-1185">Reference proteome</keyword>
<evidence type="ECO:0000256" key="1">
    <source>
        <dbReference type="ARBA" id="ARBA00023015"/>
    </source>
</evidence>
<name>A0AAV5WJ06_9BILA</name>
<evidence type="ECO:0000256" key="2">
    <source>
        <dbReference type="ARBA" id="ARBA00023163"/>
    </source>
</evidence>
<proteinExistence type="predicted"/>
<evidence type="ECO:0000259" key="4">
    <source>
        <dbReference type="Pfam" id="PF00104"/>
    </source>
</evidence>
<dbReference type="InterPro" id="IPR000536">
    <property type="entry name" value="Nucl_hrmn_rcpt_lig-bd"/>
</dbReference>